<gene>
    <name evidence="3" type="ORF">DVS28_a1100</name>
</gene>
<dbReference type="InterPro" id="IPR026004">
    <property type="entry name" value="Septum_form"/>
</dbReference>
<dbReference type="KEGG" id="euz:DVS28_a1100"/>
<evidence type="ECO:0000313" key="4">
    <source>
        <dbReference type="Proteomes" id="UP000264006"/>
    </source>
</evidence>
<name>A0A346XUA3_9ACTN</name>
<evidence type="ECO:0000259" key="2">
    <source>
        <dbReference type="Pfam" id="PF13845"/>
    </source>
</evidence>
<feature type="region of interest" description="Disordered" evidence="1">
    <location>
        <begin position="45"/>
        <end position="123"/>
    </location>
</feature>
<proteinExistence type="predicted"/>
<reference evidence="3 4" key="1">
    <citation type="submission" date="2018-09" db="EMBL/GenBank/DDBJ databases">
        <title>Complete genome sequence of Euzebya sp. DY32-46 isolated from seawater of Pacific Ocean.</title>
        <authorList>
            <person name="Xu L."/>
            <person name="Wu Y.-H."/>
            <person name="Xu X.-W."/>
        </authorList>
    </citation>
    <scope>NUCLEOTIDE SEQUENCE [LARGE SCALE GENOMIC DNA]</scope>
    <source>
        <strain evidence="3 4">DY32-46</strain>
    </source>
</reference>
<evidence type="ECO:0000256" key="1">
    <source>
        <dbReference type="SAM" id="MobiDB-lite"/>
    </source>
</evidence>
<dbReference type="EMBL" id="CP031165">
    <property type="protein sequence ID" value="AXV05800.1"/>
    <property type="molecule type" value="Genomic_DNA"/>
</dbReference>
<organism evidence="3 4">
    <name type="scientific">Euzebya pacifica</name>
    <dbReference type="NCBI Taxonomy" id="1608957"/>
    <lineage>
        <taxon>Bacteria</taxon>
        <taxon>Bacillati</taxon>
        <taxon>Actinomycetota</taxon>
        <taxon>Nitriliruptoria</taxon>
        <taxon>Euzebyales</taxon>
    </lineage>
</organism>
<dbReference type="AlphaFoldDB" id="A0A346XUA3"/>
<accession>A0A346XUA3</accession>
<dbReference type="Pfam" id="PF13845">
    <property type="entry name" value="Septum_form"/>
    <property type="match status" value="1"/>
</dbReference>
<protein>
    <submittedName>
        <fullName evidence="3">Membrane protein</fullName>
    </submittedName>
</protein>
<dbReference type="Proteomes" id="UP000264006">
    <property type="component" value="Chromosome"/>
</dbReference>
<feature type="domain" description="Septum formation-related" evidence="2">
    <location>
        <begin position="130"/>
        <end position="227"/>
    </location>
</feature>
<feature type="compositionally biased region" description="Acidic residues" evidence="1">
    <location>
        <begin position="78"/>
        <end position="90"/>
    </location>
</feature>
<evidence type="ECO:0000313" key="3">
    <source>
        <dbReference type="EMBL" id="AXV05800.1"/>
    </source>
</evidence>
<dbReference type="RefSeq" id="WP_164709963.1">
    <property type="nucleotide sequence ID" value="NZ_CP031165.1"/>
</dbReference>
<sequence>MQSRLGRRTFGPAMVLGPVVALLLLVGVVLAVTRSGAETDVVVEDAGDPTIVTSGDAPSGADDDPDRPDGVESLAEGTIDDDAADADDVTPEPAPSAGTEPGAAATPSSTTPPRPGTPVIPEGGLAIAVGDCFTGTANTARDVTPIPCDGPHGSEIYAVLLSPGGPSAPYPGQEALLDQVAPICREDAFTDYVGVPWNESRYFTAPLVPSDITWAEGDRVVACFLYDLRGEQTESVQDAAG</sequence>
<keyword evidence="4" id="KW-1185">Reference proteome</keyword>